<gene>
    <name evidence="1" type="ORF">BJ992_004417</name>
</gene>
<organism evidence="1 2">
    <name type="scientific">Sphaerisporangium rubeum</name>
    <dbReference type="NCBI Taxonomy" id="321317"/>
    <lineage>
        <taxon>Bacteria</taxon>
        <taxon>Bacillati</taxon>
        <taxon>Actinomycetota</taxon>
        <taxon>Actinomycetes</taxon>
        <taxon>Streptosporangiales</taxon>
        <taxon>Streptosporangiaceae</taxon>
        <taxon>Sphaerisporangium</taxon>
    </lineage>
</organism>
<name>A0A7X0IGU6_9ACTN</name>
<evidence type="ECO:0000313" key="1">
    <source>
        <dbReference type="EMBL" id="MBB6474986.1"/>
    </source>
</evidence>
<comment type="caution">
    <text evidence="1">The sequence shown here is derived from an EMBL/GenBank/DDBJ whole genome shotgun (WGS) entry which is preliminary data.</text>
</comment>
<dbReference type="NCBIfam" id="TIGR04267">
    <property type="entry name" value="mod_HExxH"/>
    <property type="match status" value="1"/>
</dbReference>
<evidence type="ECO:0000313" key="2">
    <source>
        <dbReference type="Proteomes" id="UP000555564"/>
    </source>
</evidence>
<dbReference type="Proteomes" id="UP000555564">
    <property type="component" value="Unassembled WGS sequence"/>
</dbReference>
<reference evidence="1 2" key="1">
    <citation type="submission" date="2020-08" db="EMBL/GenBank/DDBJ databases">
        <title>Sequencing the genomes of 1000 actinobacteria strains.</title>
        <authorList>
            <person name="Klenk H.-P."/>
        </authorList>
    </citation>
    <scope>NUCLEOTIDE SEQUENCE [LARGE SCALE GENOMIC DNA]</scope>
    <source>
        <strain evidence="1 2">DSM 44936</strain>
    </source>
</reference>
<dbReference type="EMBL" id="JACHIU010000001">
    <property type="protein sequence ID" value="MBB6474986.1"/>
    <property type="molecule type" value="Genomic_DNA"/>
</dbReference>
<accession>A0A7X0IGU6</accession>
<dbReference type="RefSeq" id="WP_184983958.1">
    <property type="nucleotide sequence ID" value="NZ_BAAALO010000072.1"/>
</dbReference>
<sequence length="437" mass="45791">MKPRRPTMPAGLFDRIAAGEGGGRALRVLSAAEYGKRLMLLRAVVDEATARAHPEVETARRAYGTLAVLQRRAPGAVREVLAYPGVGALAVAVLRGLAGGGLDRGLEARSGPRADVTLDSSAATLAGPGVGPGWLASVAAAAAVRARVSMSVPVRVHGRGVVLPSLGLAEFPRAAEGQEAIVLTGGAGAAVATGDQVVRVPEDPHQESGPWLGLRRLAVGTGRDTLTLLVDDVDPLRFPLLDRCAPRLSRDDVAAWRAVLTPAWRLLVRTHGGVAAETMAGLKVLVPLRPPSGATSSAAFGSLVLALPPDPVTLALSLAREIQHAKLSALGALFPLIGPENGEMLPVPWGDDPRPVGALVHDAYAHLGTAAFWSRQTRVPQPPEALRHARTELARWSRAAWDVTTILLAGDHLTPQGHRFTTGMRRSLSTLRTTPPA</sequence>
<proteinExistence type="predicted"/>
<dbReference type="InterPro" id="IPR026337">
    <property type="entry name" value="AKG_HExxH"/>
</dbReference>
<protein>
    <submittedName>
        <fullName evidence="1">HEXXH motif-containing protein</fullName>
    </submittedName>
</protein>
<keyword evidence="2" id="KW-1185">Reference proteome</keyword>
<dbReference type="AlphaFoldDB" id="A0A7X0IGU6"/>